<evidence type="ECO:0000256" key="1">
    <source>
        <dbReference type="SAM" id="MobiDB-lite"/>
    </source>
</evidence>
<dbReference type="OrthoDB" id="10059413at2759"/>
<evidence type="ECO:0000313" key="3">
    <source>
        <dbReference type="Proteomes" id="UP001152622"/>
    </source>
</evidence>
<sequence length="157" mass="18221">MEEGLNDHSDRIVAIETACTALQTENKKLRDKVDDLENRSRRSNLVGPKPAAETQTRTPNGLGCFSYSSTVKHRIITRKRHQLYFRGHKVFFHEDVRCADLGKRQAAFKEVKSLLYKKSVRFALIYPARLRVLHDGEILFFDTPGKAREFYDLHWGE</sequence>
<dbReference type="InterPro" id="IPR042566">
    <property type="entry name" value="L1_C"/>
</dbReference>
<feature type="region of interest" description="Disordered" evidence="1">
    <location>
        <begin position="38"/>
        <end position="57"/>
    </location>
</feature>
<reference evidence="2" key="1">
    <citation type="journal article" date="2023" name="Science">
        <title>Genome structures resolve the early diversification of teleost fishes.</title>
        <authorList>
            <person name="Parey E."/>
            <person name="Louis A."/>
            <person name="Montfort J."/>
            <person name="Bouchez O."/>
            <person name="Roques C."/>
            <person name="Iampietro C."/>
            <person name="Lluch J."/>
            <person name="Castinel A."/>
            <person name="Donnadieu C."/>
            <person name="Desvignes T."/>
            <person name="Floi Bucao C."/>
            <person name="Jouanno E."/>
            <person name="Wen M."/>
            <person name="Mejri S."/>
            <person name="Dirks R."/>
            <person name="Jansen H."/>
            <person name="Henkel C."/>
            <person name="Chen W.J."/>
            <person name="Zahm M."/>
            <person name="Cabau C."/>
            <person name="Klopp C."/>
            <person name="Thompson A.W."/>
            <person name="Robinson-Rechavi M."/>
            <person name="Braasch I."/>
            <person name="Lecointre G."/>
            <person name="Bobe J."/>
            <person name="Postlethwait J.H."/>
            <person name="Berthelot C."/>
            <person name="Roest Crollius H."/>
            <person name="Guiguen Y."/>
        </authorList>
    </citation>
    <scope>NUCLEOTIDE SEQUENCE</scope>
    <source>
        <strain evidence="2">WJC10195</strain>
    </source>
</reference>
<evidence type="ECO:0000313" key="2">
    <source>
        <dbReference type="EMBL" id="KAJ8333494.1"/>
    </source>
</evidence>
<accession>A0A9Q1IBF5</accession>
<dbReference type="Gene3D" id="3.30.250.20">
    <property type="entry name" value="L1 transposable element, C-terminal domain"/>
    <property type="match status" value="1"/>
</dbReference>
<keyword evidence="3" id="KW-1185">Reference proteome</keyword>
<organism evidence="2 3">
    <name type="scientific">Synaphobranchus kaupii</name>
    <name type="common">Kaup's arrowtooth eel</name>
    <dbReference type="NCBI Taxonomy" id="118154"/>
    <lineage>
        <taxon>Eukaryota</taxon>
        <taxon>Metazoa</taxon>
        <taxon>Chordata</taxon>
        <taxon>Craniata</taxon>
        <taxon>Vertebrata</taxon>
        <taxon>Euteleostomi</taxon>
        <taxon>Actinopterygii</taxon>
        <taxon>Neopterygii</taxon>
        <taxon>Teleostei</taxon>
        <taxon>Anguilliformes</taxon>
        <taxon>Synaphobranchidae</taxon>
        <taxon>Synaphobranchus</taxon>
    </lineage>
</organism>
<proteinExistence type="predicted"/>
<name>A0A9Q1IBF5_SYNKA</name>
<dbReference type="Proteomes" id="UP001152622">
    <property type="component" value="Chromosome 23"/>
</dbReference>
<dbReference type="AlphaFoldDB" id="A0A9Q1IBF5"/>
<gene>
    <name evidence="2" type="ORF">SKAU_G00415020</name>
</gene>
<comment type="caution">
    <text evidence="2">The sequence shown here is derived from an EMBL/GenBank/DDBJ whole genome shotgun (WGS) entry which is preliminary data.</text>
</comment>
<dbReference type="EMBL" id="JAINUF010000023">
    <property type="protein sequence ID" value="KAJ8333494.1"/>
    <property type="molecule type" value="Genomic_DNA"/>
</dbReference>
<protein>
    <submittedName>
        <fullName evidence="2">Uncharacterized protein</fullName>
    </submittedName>
</protein>